<dbReference type="EMBL" id="BARW01004504">
    <property type="protein sequence ID" value="GAI63813.1"/>
    <property type="molecule type" value="Genomic_DNA"/>
</dbReference>
<proteinExistence type="predicted"/>
<name>X1Q6F6_9ZZZZ</name>
<dbReference type="AlphaFoldDB" id="X1Q6F6"/>
<evidence type="ECO:0000313" key="1">
    <source>
        <dbReference type="EMBL" id="GAI63813.1"/>
    </source>
</evidence>
<organism evidence="1">
    <name type="scientific">marine sediment metagenome</name>
    <dbReference type="NCBI Taxonomy" id="412755"/>
    <lineage>
        <taxon>unclassified sequences</taxon>
        <taxon>metagenomes</taxon>
        <taxon>ecological metagenomes</taxon>
    </lineage>
</organism>
<protein>
    <submittedName>
        <fullName evidence="1">Uncharacterized protein</fullName>
    </submittedName>
</protein>
<reference evidence="1" key="1">
    <citation type="journal article" date="2014" name="Front. Microbiol.">
        <title>High frequency of phylogenetically diverse reductive dehalogenase-homologous genes in deep subseafloor sedimentary metagenomes.</title>
        <authorList>
            <person name="Kawai M."/>
            <person name="Futagami T."/>
            <person name="Toyoda A."/>
            <person name="Takaki Y."/>
            <person name="Nishi S."/>
            <person name="Hori S."/>
            <person name="Arai W."/>
            <person name="Tsubouchi T."/>
            <person name="Morono Y."/>
            <person name="Uchiyama I."/>
            <person name="Ito T."/>
            <person name="Fujiyama A."/>
            <person name="Inagaki F."/>
            <person name="Takami H."/>
        </authorList>
    </citation>
    <scope>NUCLEOTIDE SEQUENCE</scope>
    <source>
        <strain evidence="1">Expedition CK06-06</strain>
    </source>
</reference>
<comment type="caution">
    <text evidence="1">The sequence shown here is derived from an EMBL/GenBank/DDBJ whole genome shotgun (WGS) entry which is preliminary data.</text>
</comment>
<accession>X1Q6F6</accession>
<feature type="non-terminal residue" evidence="1">
    <location>
        <position position="1"/>
    </location>
</feature>
<sequence length="125" mass="14637">QGIATAETFRRLGKTDIRIEDQDRAAFVAECKIWRGKEELFKAVNQLLGYLTWRDCKTALILFNKQIAKFNDLLIKVPEALRAHPKFKRALEVGANGEWRFEFFFAEDESRQIIIHVFIFNLYIG</sequence>
<gene>
    <name evidence="1" type="ORF">S12H4_10504</name>
</gene>